<evidence type="ECO:0000313" key="1">
    <source>
        <dbReference type="EMBL" id="GLB53181.1"/>
    </source>
</evidence>
<accession>A0A9W6EVP4</accession>
<gene>
    <name evidence="1" type="ORF">NBRC110019_22210</name>
</gene>
<proteinExistence type="predicted"/>
<evidence type="ECO:0000313" key="2">
    <source>
        <dbReference type="Proteomes" id="UP001143545"/>
    </source>
</evidence>
<reference evidence="1" key="1">
    <citation type="submission" date="2022-07" db="EMBL/GenBank/DDBJ databases">
        <title>Taxonomy of Novel Oxalotrophic and Methylotrophic Bacteria.</title>
        <authorList>
            <person name="Sahin N."/>
            <person name="Tani A."/>
        </authorList>
    </citation>
    <scope>NUCLEOTIDE SEQUENCE</scope>
    <source>
        <strain evidence="1">AM327</strain>
    </source>
</reference>
<name>A0A9W6EVP4_9FLAO</name>
<dbReference type="InterPro" id="IPR035986">
    <property type="entry name" value="PKD_dom_sf"/>
</dbReference>
<comment type="caution">
    <text evidence="1">The sequence shown here is derived from an EMBL/GenBank/DDBJ whole genome shotgun (WGS) entry which is preliminary data.</text>
</comment>
<dbReference type="Proteomes" id="UP001143545">
    <property type="component" value="Unassembled WGS sequence"/>
</dbReference>
<dbReference type="AlphaFoldDB" id="A0A9W6EVP4"/>
<protein>
    <submittedName>
        <fullName evidence="1">Uncharacterized protein</fullName>
    </submittedName>
</protein>
<organism evidence="1 2">
    <name type="scientific">Neptunitalea chrysea</name>
    <dbReference type="NCBI Taxonomy" id="1647581"/>
    <lineage>
        <taxon>Bacteria</taxon>
        <taxon>Pseudomonadati</taxon>
        <taxon>Bacteroidota</taxon>
        <taxon>Flavobacteriia</taxon>
        <taxon>Flavobacteriales</taxon>
        <taxon>Flavobacteriaceae</taxon>
        <taxon>Neptunitalea</taxon>
    </lineage>
</organism>
<dbReference type="EMBL" id="BRVP01000015">
    <property type="protein sequence ID" value="GLB53181.1"/>
    <property type="molecule type" value="Genomic_DNA"/>
</dbReference>
<sequence>MESCTYTLYYSIIWHILSILKYTKNAHPNAITVSNNKLYDKYTNGVWQNPYETKTVFMMTAPILKHNYKNMNVVLPTNLWYSNQDSQVQSIAVNFNDGNGYQTLTMGQNSVVSYPSEGTYTWDYKLTLTNGQILYSHNPLCN</sequence>
<keyword evidence="2" id="KW-1185">Reference proteome</keyword>
<dbReference type="SUPFAM" id="SSF49299">
    <property type="entry name" value="PKD domain"/>
    <property type="match status" value="1"/>
</dbReference>